<name>A0A3N0I100_9FIRM</name>
<protein>
    <recommendedName>
        <fullName evidence="3">Minor capsid protein</fullName>
    </recommendedName>
</protein>
<sequence>MKMNISVKLNTGAIMAKERNAKNRAIIDLKQAIAQSTNKYVPIGTSRTLRNSVMKDIGSTNPKLTWDTPYAHFQWYGKVMIGSKSHSPWAHHGETKIYTSRDLTYSQGGKDWINKAMDAFKSKWINVAKRSFKEHFQ</sequence>
<keyword evidence="2" id="KW-1185">Reference proteome</keyword>
<dbReference type="RefSeq" id="WP_128520608.1">
    <property type="nucleotide sequence ID" value="NZ_RJQC01000002.1"/>
</dbReference>
<accession>A0A3N0I100</accession>
<gene>
    <name evidence="1" type="ORF">EDX97_07935</name>
</gene>
<evidence type="ECO:0000313" key="2">
    <source>
        <dbReference type="Proteomes" id="UP000276568"/>
    </source>
</evidence>
<dbReference type="OrthoDB" id="1846398at2"/>
<dbReference type="AlphaFoldDB" id="A0A3N0I100"/>
<proteinExistence type="predicted"/>
<evidence type="ECO:0008006" key="3">
    <source>
        <dbReference type="Google" id="ProtNLM"/>
    </source>
</evidence>
<dbReference type="EMBL" id="RJQC01000002">
    <property type="protein sequence ID" value="RNM30701.1"/>
    <property type="molecule type" value="Genomic_DNA"/>
</dbReference>
<comment type="caution">
    <text evidence="1">The sequence shown here is derived from an EMBL/GenBank/DDBJ whole genome shotgun (WGS) entry which is preliminary data.</text>
</comment>
<organism evidence="1 2">
    <name type="scientific">Absicoccus porci</name>
    <dbReference type="NCBI Taxonomy" id="2486576"/>
    <lineage>
        <taxon>Bacteria</taxon>
        <taxon>Bacillati</taxon>
        <taxon>Bacillota</taxon>
        <taxon>Erysipelotrichia</taxon>
        <taxon>Erysipelotrichales</taxon>
        <taxon>Erysipelotrichaceae</taxon>
        <taxon>Absicoccus</taxon>
    </lineage>
</organism>
<evidence type="ECO:0000313" key="1">
    <source>
        <dbReference type="EMBL" id="RNM30701.1"/>
    </source>
</evidence>
<dbReference type="Proteomes" id="UP000276568">
    <property type="component" value="Unassembled WGS sequence"/>
</dbReference>
<reference evidence="1 2" key="1">
    <citation type="submission" date="2018-11" db="EMBL/GenBank/DDBJ databases">
        <title>Clostridium sp. nov., a member of the family Erysipelotrichaceae isolated from pig faeces.</title>
        <authorList>
            <person name="Chang Y.-H."/>
        </authorList>
    </citation>
    <scope>NUCLEOTIDE SEQUENCE [LARGE SCALE GENOMIC DNA]</scope>
    <source>
        <strain evidence="1 2">YH-panp20</strain>
    </source>
</reference>